<accession>A0A9D9E1W3</accession>
<reference evidence="2" key="1">
    <citation type="submission" date="2020-10" db="EMBL/GenBank/DDBJ databases">
        <authorList>
            <person name="Gilroy R."/>
        </authorList>
    </citation>
    <scope>NUCLEOTIDE SEQUENCE</scope>
    <source>
        <strain evidence="2">7293</strain>
    </source>
</reference>
<evidence type="ECO:0000313" key="3">
    <source>
        <dbReference type="Proteomes" id="UP000823615"/>
    </source>
</evidence>
<organism evidence="2 3">
    <name type="scientific">Candidatus Ornithospirochaeta stercoripullorum</name>
    <dbReference type="NCBI Taxonomy" id="2840899"/>
    <lineage>
        <taxon>Bacteria</taxon>
        <taxon>Pseudomonadati</taxon>
        <taxon>Spirochaetota</taxon>
        <taxon>Spirochaetia</taxon>
        <taxon>Spirochaetales</taxon>
        <taxon>Spirochaetaceae</taxon>
        <taxon>Spirochaetaceae incertae sedis</taxon>
        <taxon>Candidatus Ornithospirochaeta</taxon>
    </lineage>
</organism>
<comment type="similarity">
    <text evidence="1">Belongs to the UPF0178 family.</text>
</comment>
<dbReference type="PANTHER" id="PTHR35146">
    <property type="entry name" value="UPF0178 PROTEIN YAII"/>
    <property type="match status" value="1"/>
</dbReference>
<reference evidence="2" key="2">
    <citation type="journal article" date="2021" name="PeerJ">
        <title>Extensive microbial diversity within the chicken gut microbiome revealed by metagenomics and culture.</title>
        <authorList>
            <person name="Gilroy R."/>
            <person name="Ravi A."/>
            <person name="Getino M."/>
            <person name="Pursley I."/>
            <person name="Horton D.L."/>
            <person name="Alikhan N.F."/>
            <person name="Baker D."/>
            <person name="Gharbi K."/>
            <person name="Hall N."/>
            <person name="Watson M."/>
            <person name="Adriaenssens E.M."/>
            <person name="Foster-Nyarko E."/>
            <person name="Jarju S."/>
            <person name="Secka A."/>
            <person name="Antonio M."/>
            <person name="Oren A."/>
            <person name="Chaudhuri R.R."/>
            <person name="La Ragione R."/>
            <person name="Hildebrand F."/>
            <person name="Pallen M.J."/>
        </authorList>
    </citation>
    <scope>NUCLEOTIDE SEQUENCE</scope>
    <source>
        <strain evidence="2">7293</strain>
    </source>
</reference>
<evidence type="ECO:0000256" key="1">
    <source>
        <dbReference type="ARBA" id="ARBA00008522"/>
    </source>
</evidence>
<dbReference type="AlphaFoldDB" id="A0A9D9E1W3"/>
<evidence type="ECO:0000313" key="2">
    <source>
        <dbReference type="EMBL" id="MBO8436345.1"/>
    </source>
</evidence>
<dbReference type="Proteomes" id="UP000823615">
    <property type="component" value="Unassembled WGS sequence"/>
</dbReference>
<name>A0A9D9E1W3_9SPIO</name>
<dbReference type="Pfam" id="PF02639">
    <property type="entry name" value="DUF188"/>
    <property type="match status" value="1"/>
</dbReference>
<sequence length="179" mass="20530">MIRIYIDSDSLPQQHRAIVLRRIIKNGYHAWFAADRKLSDVEKAIEEDKRIRRSAFRDTLTREEARKIGSGIHMVVVESGSNAADDALVELAESPALAITHDIPLAARLLEKDLIVIDDRGNTLTKERIRERLSERENNALFREMGLFDNKSKHFDEKTIRAFSAAFDRALSILEKLDF</sequence>
<dbReference type="InterPro" id="IPR003791">
    <property type="entry name" value="UPF0178"/>
</dbReference>
<proteinExistence type="inferred from homology"/>
<gene>
    <name evidence="2" type="ORF">IAA97_05150</name>
</gene>
<comment type="caution">
    <text evidence="2">The sequence shown here is derived from an EMBL/GenBank/DDBJ whole genome shotgun (WGS) entry which is preliminary data.</text>
</comment>
<protein>
    <submittedName>
        <fullName evidence="2">DUF188 domain-containing protein</fullName>
    </submittedName>
</protein>
<dbReference type="EMBL" id="JADIMT010000063">
    <property type="protein sequence ID" value="MBO8436345.1"/>
    <property type="molecule type" value="Genomic_DNA"/>
</dbReference>
<dbReference type="PANTHER" id="PTHR35146:SF1">
    <property type="entry name" value="UPF0178 PROTEIN YAII"/>
    <property type="match status" value="1"/>
</dbReference>